<name>A0AAW2DAV5_9ROSI</name>
<feature type="region of interest" description="Disordered" evidence="1">
    <location>
        <begin position="194"/>
        <end position="226"/>
    </location>
</feature>
<reference evidence="2 3" key="1">
    <citation type="submission" date="2024-01" db="EMBL/GenBank/DDBJ databases">
        <title>A telomere-to-telomere, gap-free genome of sweet tea (Lithocarpus litseifolius).</title>
        <authorList>
            <person name="Zhou J."/>
        </authorList>
    </citation>
    <scope>NUCLEOTIDE SEQUENCE [LARGE SCALE GENOMIC DNA]</scope>
    <source>
        <strain evidence="2">Zhou-2022a</strain>
        <tissue evidence="2">Leaf</tissue>
    </source>
</reference>
<dbReference type="Proteomes" id="UP001459277">
    <property type="component" value="Unassembled WGS sequence"/>
</dbReference>
<protein>
    <submittedName>
        <fullName evidence="2">Uncharacterized protein</fullName>
    </submittedName>
</protein>
<dbReference type="EMBL" id="JAZDWU010000004">
    <property type="protein sequence ID" value="KAL0006286.1"/>
    <property type="molecule type" value="Genomic_DNA"/>
</dbReference>
<evidence type="ECO:0000313" key="2">
    <source>
        <dbReference type="EMBL" id="KAL0006286.1"/>
    </source>
</evidence>
<sequence length="226" mass="24270">MLNPSHYAEGGAGLPTFISQVLRPSWEAQNSRTFAEVVQDSYGSAVERKQLKQLGSSVKEKLVVKPRPTGAKVGVLPVGKLVKLVVGGGDRRKLCINEETEVGSGLIVEVDVIGRRRVSWVRKKGGVQKYKWVSRAGKESSEGVLGLGSNKMATHMQANESESWSGPEVTSPSTFEQRECSIKLAEPLRSVIIHEKAGESPKASSSSHEVPSQVSGGPGWPSTVPI</sequence>
<feature type="compositionally biased region" description="Low complexity" evidence="1">
    <location>
        <begin position="204"/>
        <end position="215"/>
    </location>
</feature>
<organism evidence="2 3">
    <name type="scientific">Lithocarpus litseifolius</name>
    <dbReference type="NCBI Taxonomy" id="425828"/>
    <lineage>
        <taxon>Eukaryota</taxon>
        <taxon>Viridiplantae</taxon>
        <taxon>Streptophyta</taxon>
        <taxon>Embryophyta</taxon>
        <taxon>Tracheophyta</taxon>
        <taxon>Spermatophyta</taxon>
        <taxon>Magnoliopsida</taxon>
        <taxon>eudicotyledons</taxon>
        <taxon>Gunneridae</taxon>
        <taxon>Pentapetalae</taxon>
        <taxon>rosids</taxon>
        <taxon>fabids</taxon>
        <taxon>Fagales</taxon>
        <taxon>Fagaceae</taxon>
        <taxon>Lithocarpus</taxon>
    </lineage>
</organism>
<dbReference type="AlphaFoldDB" id="A0AAW2DAV5"/>
<keyword evidence="3" id="KW-1185">Reference proteome</keyword>
<gene>
    <name evidence="2" type="ORF">SO802_013847</name>
</gene>
<comment type="caution">
    <text evidence="2">The sequence shown here is derived from an EMBL/GenBank/DDBJ whole genome shotgun (WGS) entry which is preliminary data.</text>
</comment>
<evidence type="ECO:0000256" key="1">
    <source>
        <dbReference type="SAM" id="MobiDB-lite"/>
    </source>
</evidence>
<proteinExistence type="predicted"/>
<accession>A0AAW2DAV5</accession>
<evidence type="ECO:0000313" key="3">
    <source>
        <dbReference type="Proteomes" id="UP001459277"/>
    </source>
</evidence>